<reference evidence="1" key="1">
    <citation type="submission" date="2024-03" db="EMBL/GenBank/DDBJ databases">
        <title>Diverse circular DNA viruses in blood, oral, and fecal samples of captive lemurs.</title>
        <authorList>
            <person name="Paietta E.N."/>
            <person name="Kraberger S."/>
            <person name="Lund M.C."/>
            <person name="Custer J.M."/>
            <person name="Vargas K.M."/>
            <person name="Ehmke E.E."/>
            <person name="Yoder A.D."/>
            <person name="Varsani A."/>
        </authorList>
    </citation>
    <scope>NUCLEOTIDE SEQUENCE</scope>
    <source>
        <strain evidence="1">Duke_21_2</strain>
    </source>
</reference>
<dbReference type="EMBL" id="PP511380">
    <property type="protein sequence ID" value="XCD03731.1"/>
    <property type="molecule type" value="Genomic_DNA"/>
</dbReference>
<name>A0AAU8AVH6_9CAUD</name>
<organism evidence="1">
    <name type="scientific">Dulem virus 29</name>
    <dbReference type="NCBI Taxonomy" id="3145747"/>
    <lineage>
        <taxon>Viruses</taxon>
        <taxon>Duplodnaviria</taxon>
        <taxon>Heunggongvirae</taxon>
        <taxon>Uroviricota</taxon>
        <taxon>Caudoviricetes</taxon>
    </lineage>
</organism>
<proteinExistence type="predicted"/>
<accession>A0AAU8AVH6</accession>
<evidence type="ECO:0000313" key="1">
    <source>
        <dbReference type="EMBL" id="XCD03731.1"/>
    </source>
</evidence>
<protein>
    <submittedName>
        <fullName evidence="1">Uncharacterized protein</fullName>
    </submittedName>
</protein>
<sequence>MTGIAPPSSECLSVISCSFNNKIYRRSITDDRKSPAKNRAC</sequence>